<dbReference type="InterPro" id="IPR049358">
    <property type="entry name" value="T6SS_TssR-like_C"/>
</dbReference>
<dbReference type="Pfam" id="PF17643">
    <property type="entry name" value="TssR"/>
    <property type="match status" value="1"/>
</dbReference>
<name>A0A015USC5_BACFG</name>
<evidence type="ECO:0000259" key="2">
    <source>
        <dbReference type="Pfam" id="PF17643"/>
    </source>
</evidence>
<gene>
    <name evidence="6" type="ORF">M124_4406</name>
</gene>
<sequence>MKQLNLIRNLFSVAVMMTLACNVSAQVSIRDRIQIMDRDIFNYPESTEAPVKTKKSKTNRIVYSDRTGNQSYEDPYFQRKRSSHGIGTPYYIVGEKNGTYKLVQADPDITGKPKSIIGFLYNSKRHFKEPRKVNYAGWIPSENILMYDHAYINPRNNQPIRYRIGINSINKLFDIHQFFNGDTLKIYGEPFLKTTTDAVVVSGEVVYLYKLDKSGKSALISNAPALSDSTKRFLGWIPADLLAEVGQNEVYHVDYSRYRDSLLCTVNLMYPDTLALHNANIQGTILFNLDGNPAGPITDGNIRLNYPLSVWDKNWNKIINIKGGDIMVSDVRKMEAENKNVNIHALFNDTDLPYLSPYINVLQNLKLKMKPGYDYTFSATCISSNGENRHLAPTKDFSAWLDYIKQSISSKRKNEQEEQSSFYGFGGAIKQISCYDNESRFSNNVFIILGSKQTLSLHEQQLSWLATQPARLLFAQIDRASGTAYQDFLLQAKSILDSHSTKYIDHISNYIADNRLVKTELFKNIEATDANLYLYDAPYNSLTVGGILFPKGRNRLESNALETALDSVLQQSFETDSLLLHSLKDYERNIGVLRSRPTSELTHIFYHTENPDSTSLDDIDRNSVNDTYYIKASVADSIMNGYEYGYLLDDREVMGLLQSYRGLLPEFSDNIGKKELRVLRKQFKRQKKSINRSFYRKVLPRNPYLAQIFYYKTGVMANDSLLNSTKVKKLKKRKVELTDFNSGYTALISKMKRLEDMYQHNLFRPVFIAGKKYYFIPKQLIL</sequence>
<dbReference type="Proteomes" id="UP000020529">
    <property type="component" value="Unassembled WGS sequence"/>
</dbReference>
<feature type="signal peptide" evidence="1">
    <location>
        <begin position="1"/>
        <end position="25"/>
    </location>
</feature>
<protein>
    <submittedName>
        <fullName evidence="6">Uncharacterized protein</fullName>
    </submittedName>
</protein>
<comment type="caution">
    <text evidence="6">The sequence shown here is derived from an EMBL/GenBank/DDBJ whole genome shotgun (WGS) entry which is preliminary data.</text>
</comment>
<feature type="chain" id="PRO_5001479839" evidence="1">
    <location>
        <begin position="26"/>
        <end position="782"/>
    </location>
</feature>
<organism evidence="6 7">
    <name type="scientific">Bacteroides fragilis str. 3988T(B)14</name>
    <dbReference type="NCBI Taxonomy" id="1339315"/>
    <lineage>
        <taxon>Bacteria</taxon>
        <taxon>Pseudomonadati</taxon>
        <taxon>Bacteroidota</taxon>
        <taxon>Bacteroidia</taxon>
        <taxon>Bacteroidales</taxon>
        <taxon>Bacteroidaceae</taxon>
        <taxon>Bacteroides</taxon>
    </lineage>
</organism>
<dbReference type="PROSITE" id="PS51257">
    <property type="entry name" value="PROKAR_LIPOPROTEIN"/>
    <property type="match status" value="1"/>
</dbReference>
<dbReference type="Pfam" id="PF20782">
    <property type="entry name" value="TssR_VWA"/>
    <property type="match status" value="1"/>
</dbReference>
<dbReference type="RefSeq" id="WP_032587151.1">
    <property type="nucleotide sequence ID" value="NZ_JGCY01000112.1"/>
</dbReference>
<proteinExistence type="predicted"/>
<keyword evidence="1" id="KW-0732">Signal</keyword>
<feature type="domain" description="Type VI secretion system TssR-like N-terminal barrel" evidence="2">
    <location>
        <begin position="47"/>
        <end position="145"/>
    </location>
</feature>
<dbReference type="AlphaFoldDB" id="A0A015USC5"/>
<dbReference type="Pfam" id="PF20780">
    <property type="entry name" value="TssR_M"/>
    <property type="match status" value="1"/>
</dbReference>
<evidence type="ECO:0000259" key="3">
    <source>
        <dbReference type="Pfam" id="PF20780"/>
    </source>
</evidence>
<reference evidence="6 7" key="1">
    <citation type="submission" date="2014-02" db="EMBL/GenBank/DDBJ databases">
        <authorList>
            <person name="Sears C."/>
            <person name="Carroll K."/>
            <person name="Sack B.R."/>
            <person name="Qadri F."/>
            <person name="Myers L.L."/>
            <person name="Chung G.-T."/>
            <person name="Escheverria P."/>
            <person name="Fraser C.M."/>
            <person name="Sadzewicz L."/>
            <person name="Shefchek K.A."/>
            <person name="Tallon L."/>
            <person name="Das S.P."/>
            <person name="Daugherty S."/>
            <person name="Mongodin E.F."/>
        </authorList>
    </citation>
    <scope>NUCLEOTIDE SEQUENCE [LARGE SCALE GENOMIC DNA]</scope>
    <source>
        <strain evidence="7">3988T(B)14</strain>
    </source>
</reference>
<evidence type="ECO:0000313" key="7">
    <source>
        <dbReference type="Proteomes" id="UP000020529"/>
    </source>
</evidence>
<evidence type="ECO:0000313" key="6">
    <source>
        <dbReference type="EMBL" id="EXY76698.1"/>
    </source>
</evidence>
<evidence type="ECO:0000259" key="5">
    <source>
        <dbReference type="Pfam" id="PF20782"/>
    </source>
</evidence>
<feature type="domain" description="Type VI secretion system TssR-like VWA" evidence="5">
    <location>
        <begin position="300"/>
        <end position="586"/>
    </location>
</feature>
<dbReference type="InterPro" id="IPR040530">
    <property type="entry name" value="T6SS_TssR-like_N"/>
</dbReference>
<feature type="domain" description="Type VI secretion system TssR-like C-terminal" evidence="4">
    <location>
        <begin position="679"/>
        <end position="781"/>
    </location>
</feature>
<dbReference type="InterPro" id="IPR049359">
    <property type="entry name" value="T6SS_TssR-like_dom_2"/>
</dbReference>
<dbReference type="PATRIC" id="fig|1339315.3.peg.354"/>
<dbReference type="EMBL" id="JGCY01000112">
    <property type="protein sequence ID" value="EXY76698.1"/>
    <property type="molecule type" value="Genomic_DNA"/>
</dbReference>
<dbReference type="InterPro" id="IPR049360">
    <property type="entry name" value="T6SS_TssR-like_VWA"/>
</dbReference>
<feature type="domain" description="Type VI secretion system TssR-like second" evidence="3">
    <location>
        <begin position="166"/>
        <end position="242"/>
    </location>
</feature>
<evidence type="ECO:0000256" key="1">
    <source>
        <dbReference type="SAM" id="SignalP"/>
    </source>
</evidence>
<accession>A0A015USC5</accession>
<evidence type="ECO:0000259" key="4">
    <source>
        <dbReference type="Pfam" id="PF20781"/>
    </source>
</evidence>
<dbReference type="Pfam" id="PF20781">
    <property type="entry name" value="TssR_C"/>
    <property type="match status" value="1"/>
</dbReference>